<name>A0A4Y1ZE16_9BACL</name>
<protein>
    <submittedName>
        <fullName evidence="1">Uncharacterized protein</fullName>
    </submittedName>
</protein>
<dbReference type="EMBL" id="BEXB01000025">
    <property type="protein sequence ID" value="GAY77382.1"/>
    <property type="molecule type" value="Genomic_DNA"/>
</dbReference>
<evidence type="ECO:0000313" key="2">
    <source>
        <dbReference type="Proteomes" id="UP000319716"/>
    </source>
</evidence>
<reference evidence="1 2" key="1">
    <citation type="submission" date="2017-11" db="EMBL/GenBank/DDBJ databases">
        <title>Draft Genome Sequence of Sporolactobacillus inulinus NBRC 111894 Isolated from Koso, a Japanese Sugar-Vegetable Fermented Beverage.</title>
        <authorList>
            <person name="Chiou T.Y."/>
            <person name="Oshima K."/>
            <person name="Suda W."/>
            <person name="Hattori M."/>
            <person name="Takahashi T."/>
        </authorList>
    </citation>
    <scope>NUCLEOTIDE SEQUENCE [LARGE SCALE GENOMIC DNA]</scope>
    <source>
        <strain evidence="1 2">NBRC111894</strain>
    </source>
</reference>
<sequence>MGKKLRFLIPGSINTNMENPTLSLLMTTIAIGRTEIVEQGKLS</sequence>
<evidence type="ECO:0000313" key="1">
    <source>
        <dbReference type="EMBL" id="GAY77382.1"/>
    </source>
</evidence>
<gene>
    <name evidence="1" type="ORF">NBRC111894_2936</name>
</gene>
<comment type="caution">
    <text evidence="1">The sequence shown here is derived from an EMBL/GenBank/DDBJ whole genome shotgun (WGS) entry which is preliminary data.</text>
</comment>
<dbReference type="AlphaFoldDB" id="A0A4Y1ZE16"/>
<accession>A0A4Y1ZE16</accession>
<proteinExistence type="predicted"/>
<dbReference type="Proteomes" id="UP000319716">
    <property type="component" value="Unassembled WGS sequence"/>
</dbReference>
<organism evidence="1 2">
    <name type="scientific">Sporolactobacillus inulinus</name>
    <dbReference type="NCBI Taxonomy" id="2078"/>
    <lineage>
        <taxon>Bacteria</taxon>
        <taxon>Bacillati</taxon>
        <taxon>Bacillota</taxon>
        <taxon>Bacilli</taxon>
        <taxon>Bacillales</taxon>
        <taxon>Sporolactobacillaceae</taxon>
        <taxon>Sporolactobacillus</taxon>
    </lineage>
</organism>